<dbReference type="InterPro" id="IPR006148">
    <property type="entry name" value="Glc/Gal-6P_isomerase"/>
</dbReference>
<comment type="function">
    <text evidence="4">Catalyzes the reversible isomerization-deamination of glucosamine 6-phosphate (GlcN6P) to form fructose 6-phosphate (Fru6P) and ammonium ion.</text>
</comment>
<comment type="pathway">
    <text evidence="4">Amino-sugar metabolism; N-acetylneuraminate degradation; D-fructose 6-phosphate from N-acetylneuraminate: step 5/5.</text>
</comment>
<feature type="active site" description="For ring-opening step" evidence="4">
    <location>
        <position position="135"/>
    </location>
</feature>
<dbReference type="Proteomes" id="UP000239047">
    <property type="component" value="Unassembled WGS sequence"/>
</dbReference>
<organism evidence="6 7">
    <name type="scientific">Jeotgalibacillus proteolyticus</name>
    <dbReference type="NCBI Taxonomy" id="2082395"/>
    <lineage>
        <taxon>Bacteria</taxon>
        <taxon>Bacillati</taxon>
        <taxon>Bacillota</taxon>
        <taxon>Bacilli</taxon>
        <taxon>Bacillales</taxon>
        <taxon>Caryophanaceae</taxon>
        <taxon>Jeotgalibacillus</taxon>
    </lineage>
</organism>
<dbReference type="GO" id="GO:0042802">
    <property type="term" value="F:identical protein binding"/>
    <property type="evidence" value="ECO:0007669"/>
    <property type="project" value="TreeGrafter"/>
</dbReference>
<comment type="caution">
    <text evidence="4">Lacks conserved residue(s) required for the propagation of feature annotation.</text>
</comment>
<dbReference type="HAMAP" id="MF_01241">
    <property type="entry name" value="GlcN6P_deamin"/>
    <property type="match status" value="1"/>
</dbReference>
<evidence type="ECO:0000256" key="2">
    <source>
        <dbReference type="ARBA" id="ARBA00022801"/>
    </source>
</evidence>
<dbReference type="UniPathway" id="UPA00629">
    <property type="reaction ID" value="UER00684"/>
</dbReference>
<feature type="active site" description="Proton acceptor; for ring-opening step" evidence="4">
    <location>
        <position position="137"/>
    </location>
</feature>
<dbReference type="Gene3D" id="3.40.50.1360">
    <property type="match status" value="1"/>
</dbReference>
<feature type="domain" description="Glucosamine/galactosamine-6-phosphate isomerase" evidence="5">
    <location>
        <begin position="14"/>
        <end position="226"/>
    </location>
</feature>
<comment type="catalytic activity">
    <reaction evidence="1 4">
        <text>alpha-D-glucosamine 6-phosphate + H2O = beta-D-fructose 6-phosphate + NH4(+)</text>
        <dbReference type="Rhea" id="RHEA:12172"/>
        <dbReference type="ChEBI" id="CHEBI:15377"/>
        <dbReference type="ChEBI" id="CHEBI:28938"/>
        <dbReference type="ChEBI" id="CHEBI:57634"/>
        <dbReference type="ChEBI" id="CHEBI:75989"/>
        <dbReference type="EC" id="3.5.99.6"/>
    </reaction>
</comment>
<dbReference type="InterPro" id="IPR004547">
    <property type="entry name" value="Glucosamine6P_isomerase"/>
</dbReference>
<evidence type="ECO:0000256" key="4">
    <source>
        <dbReference type="HAMAP-Rule" id="MF_01241"/>
    </source>
</evidence>
<dbReference type="PANTHER" id="PTHR11280:SF5">
    <property type="entry name" value="GLUCOSAMINE-6-PHOSPHATE ISOMERASE"/>
    <property type="match status" value="1"/>
</dbReference>
<dbReference type="NCBIfam" id="TIGR00502">
    <property type="entry name" value="nagB"/>
    <property type="match status" value="1"/>
</dbReference>
<dbReference type="OrthoDB" id="9791139at2"/>
<reference evidence="6 7" key="1">
    <citation type="submission" date="2018-02" db="EMBL/GenBank/DDBJ databases">
        <title>Jeotgalibacillus proteolyticum sp. nov. a protease producing bacterium isolated from ocean sediments of Laizhou Bay.</title>
        <authorList>
            <person name="Li Y."/>
        </authorList>
    </citation>
    <scope>NUCLEOTIDE SEQUENCE [LARGE SCALE GENOMIC DNA]</scope>
    <source>
        <strain evidence="6 7">22-7</strain>
    </source>
</reference>
<evidence type="ECO:0000256" key="1">
    <source>
        <dbReference type="ARBA" id="ARBA00000644"/>
    </source>
</evidence>
<dbReference type="Pfam" id="PF01182">
    <property type="entry name" value="Glucosamine_iso"/>
    <property type="match status" value="1"/>
</dbReference>
<dbReference type="GO" id="GO:0004342">
    <property type="term" value="F:glucosamine-6-phosphate deaminase activity"/>
    <property type="evidence" value="ECO:0007669"/>
    <property type="project" value="UniProtKB-UniRule"/>
</dbReference>
<feature type="active site" description="For ring-opening step" evidence="4">
    <location>
        <position position="142"/>
    </location>
</feature>
<dbReference type="GO" id="GO:0006046">
    <property type="term" value="P:N-acetylglucosamine catabolic process"/>
    <property type="evidence" value="ECO:0007669"/>
    <property type="project" value="UniProtKB-UniRule"/>
</dbReference>
<protein>
    <recommendedName>
        <fullName evidence="4">Glucosamine-6-phosphate deaminase</fullName>
        <ecNumber evidence="4">3.5.99.6</ecNumber>
    </recommendedName>
    <alternativeName>
        <fullName evidence="4">GlcN6P deaminase</fullName>
        <shortName evidence="4">GNPDA</shortName>
    </alternativeName>
    <alternativeName>
        <fullName evidence="4">Glucosamine-6-phosphate isomerase</fullName>
    </alternativeName>
</protein>
<keyword evidence="2 4" id="KW-0378">Hydrolase</keyword>
<evidence type="ECO:0000313" key="6">
    <source>
        <dbReference type="EMBL" id="PPA69810.1"/>
    </source>
</evidence>
<dbReference type="FunFam" id="3.40.50.1360:FF:000003">
    <property type="entry name" value="Glucosamine-6-phosphate deaminase"/>
    <property type="match status" value="1"/>
</dbReference>
<dbReference type="GO" id="GO:0005975">
    <property type="term" value="P:carbohydrate metabolic process"/>
    <property type="evidence" value="ECO:0007669"/>
    <property type="project" value="InterPro"/>
</dbReference>
<dbReference type="GO" id="GO:0006043">
    <property type="term" value="P:glucosamine catabolic process"/>
    <property type="evidence" value="ECO:0007669"/>
    <property type="project" value="TreeGrafter"/>
</dbReference>
<proteinExistence type="inferred from homology"/>
<keyword evidence="7" id="KW-1185">Reference proteome</keyword>
<dbReference type="PANTHER" id="PTHR11280">
    <property type="entry name" value="GLUCOSAMINE-6-PHOSPHATE ISOMERASE"/>
    <property type="match status" value="1"/>
</dbReference>
<keyword evidence="3 4" id="KW-0119">Carbohydrate metabolism</keyword>
<dbReference type="GO" id="GO:0019262">
    <property type="term" value="P:N-acetylneuraminate catabolic process"/>
    <property type="evidence" value="ECO:0007669"/>
    <property type="project" value="UniProtKB-UniRule"/>
</dbReference>
<name>A0A2S5G9Z0_9BACL</name>
<dbReference type="RefSeq" id="WP_104058803.1">
    <property type="nucleotide sequence ID" value="NZ_PREZ01000005.1"/>
</dbReference>
<comment type="similarity">
    <text evidence="4">Belongs to the glucosamine/galactosamine-6-phosphate isomerase family. NagB subfamily.</text>
</comment>
<dbReference type="SUPFAM" id="SSF100950">
    <property type="entry name" value="NagB/RpiA/CoA transferase-like"/>
    <property type="match status" value="1"/>
</dbReference>
<gene>
    <name evidence="4 6" type="primary">nagB</name>
    <name evidence="6" type="ORF">C4B60_14865</name>
</gene>
<dbReference type="GO" id="GO:0005737">
    <property type="term" value="C:cytoplasm"/>
    <property type="evidence" value="ECO:0007669"/>
    <property type="project" value="TreeGrafter"/>
</dbReference>
<dbReference type="AlphaFoldDB" id="A0A2S5G9Z0"/>
<dbReference type="InterPro" id="IPR037171">
    <property type="entry name" value="NagB/RpiA_transferase-like"/>
</dbReference>
<dbReference type="EMBL" id="PREZ01000005">
    <property type="protein sequence ID" value="PPA69810.1"/>
    <property type="molecule type" value="Genomic_DNA"/>
</dbReference>
<accession>A0A2S5G9Z0</accession>
<feature type="active site" description="Proton acceptor; for enolization step" evidence="4">
    <location>
        <position position="66"/>
    </location>
</feature>
<evidence type="ECO:0000256" key="3">
    <source>
        <dbReference type="ARBA" id="ARBA00023277"/>
    </source>
</evidence>
<dbReference type="CDD" id="cd01399">
    <property type="entry name" value="GlcN6P_deaminase"/>
    <property type="match status" value="1"/>
</dbReference>
<dbReference type="EC" id="3.5.99.6" evidence="4"/>
<evidence type="ECO:0000313" key="7">
    <source>
        <dbReference type="Proteomes" id="UP000239047"/>
    </source>
</evidence>
<comment type="caution">
    <text evidence="6">The sequence shown here is derived from an EMBL/GenBank/DDBJ whole genome shotgun (WGS) entry which is preliminary data.</text>
</comment>
<sequence>MRIFVTKNYQELSYKAADIVEDYLKNSSAVLGLATGSTPMGLYRELISRYENNGLSFQNVQTINLDEYIGLDRNHLQSYHTFMRENFFSHIDIPSHQTHIPNGLAEPLDVECSRYEKLINEIGPPDVQVLGIGENGHIGFNEPGSKFSSETHVIQLASSTRKANARFFDSVDQVPTHAITMGIKSILKSRQILLLASGTKKAAAIKRLLDGGIDEKFPASALLQHSDVVLIADREAWSEVSSSSETIFNVEYL</sequence>
<evidence type="ECO:0000259" key="5">
    <source>
        <dbReference type="Pfam" id="PF01182"/>
    </source>
</evidence>